<evidence type="ECO:0000256" key="4">
    <source>
        <dbReference type="ARBA" id="ARBA00022692"/>
    </source>
</evidence>
<dbReference type="InterPro" id="IPR002656">
    <property type="entry name" value="Acyl_transf_3_dom"/>
</dbReference>
<evidence type="ECO:0000259" key="8">
    <source>
        <dbReference type="Pfam" id="PF01757"/>
    </source>
</evidence>
<feature type="domain" description="Acyltransferase 3" evidence="8">
    <location>
        <begin position="4"/>
        <end position="305"/>
    </location>
</feature>
<keyword evidence="3" id="KW-1003">Cell membrane</keyword>
<keyword evidence="9" id="KW-0808">Transferase</keyword>
<feature type="transmembrane region" description="Helical" evidence="7">
    <location>
        <begin position="41"/>
        <end position="63"/>
    </location>
</feature>
<dbReference type="Proteomes" id="UP001324533">
    <property type="component" value="Chromosome"/>
</dbReference>
<dbReference type="Pfam" id="PF01757">
    <property type="entry name" value="Acyl_transf_3"/>
    <property type="match status" value="1"/>
</dbReference>
<evidence type="ECO:0000256" key="5">
    <source>
        <dbReference type="ARBA" id="ARBA00022989"/>
    </source>
</evidence>
<comment type="subcellular location">
    <subcellularLocation>
        <location evidence="1">Cell membrane</location>
        <topology evidence="1">Multi-pass membrane protein</topology>
    </subcellularLocation>
</comment>
<keyword evidence="10" id="KW-1185">Reference proteome</keyword>
<dbReference type="EMBL" id="CP139779">
    <property type="protein sequence ID" value="WQB69823.1"/>
    <property type="molecule type" value="Genomic_DNA"/>
</dbReference>
<evidence type="ECO:0000256" key="3">
    <source>
        <dbReference type="ARBA" id="ARBA00022475"/>
    </source>
</evidence>
<comment type="similarity">
    <text evidence="2">Belongs to the acyltransferase 3 family.</text>
</comment>
<feature type="transmembrane region" description="Helical" evidence="7">
    <location>
        <begin position="75"/>
        <end position="95"/>
    </location>
</feature>
<evidence type="ECO:0000313" key="9">
    <source>
        <dbReference type="EMBL" id="WQB69823.1"/>
    </source>
</evidence>
<feature type="transmembrane region" description="Helical" evidence="7">
    <location>
        <begin position="139"/>
        <end position="160"/>
    </location>
</feature>
<evidence type="ECO:0000256" key="6">
    <source>
        <dbReference type="ARBA" id="ARBA00023136"/>
    </source>
</evidence>
<sequence length="339" mass="37033">MRLAWPDVARGAAMILVVLAHAIQLMGAYGWENGWLDTVNLYLTAVRMPLFFLISGIFAARAIRRSWRALFASRLALLIYMYLLWMIVRAVWFTFVPWPLNEEHPWLALAVAPIWPTNGLWFLYALIVYIVLAKLTAALRAWIPLAGGCAISLAAAYDVIPTGGNSVWTSIALYLFFFLLGARLPKVWSTLADRSNPAVAALALVVVPGCILVFSVLPDALEGVGRVVLSVVCVAAALAVASLVSRWRWIATPLRYVGERTIAIYVTHAMLLAALVPLVPPDVVPPAAAAVGFTAVGVLIPLLIRRAVGDRSGVFTLPRGLQRRLEASVTVAKTARRFR</sequence>
<feature type="transmembrane region" description="Helical" evidence="7">
    <location>
        <begin position="107"/>
        <end position="132"/>
    </location>
</feature>
<feature type="transmembrane region" description="Helical" evidence="7">
    <location>
        <begin position="286"/>
        <end position="304"/>
    </location>
</feature>
<dbReference type="PANTHER" id="PTHR40074">
    <property type="entry name" value="O-ACETYLTRANSFERASE WECH"/>
    <property type="match status" value="1"/>
</dbReference>
<keyword evidence="6 7" id="KW-0472">Membrane</keyword>
<organism evidence="9 10">
    <name type="scientific">Microbacterium invictum</name>
    <dbReference type="NCBI Taxonomy" id="515415"/>
    <lineage>
        <taxon>Bacteria</taxon>
        <taxon>Bacillati</taxon>
        <taxon>Actinomycetota</taxon>
        <taxon>Actinomycetes</taxon>
        <taxon>Micrococcales</taxon>
        <taxon>Microbacteriaceae</taxon>
        <taxon>Microbacterium</taxon>
    </lineage>
</organism>
<feature type="transmembrane region" description="Helical" evidence="7">
    <location>
        <begin position="197"/>
        <end position="217"/>
    </location>
</feature>
<keyword evidence="9" id="KW-0012">Acyltransferase</keyword>
<keyword evidence="5 7" id="KW-1133">Transmembrane helix</keyword>
<accession>A0ABZ0V864</accession>
<name>A0ABZ0V864_9MICO</name>
<keyword evidence="4 7" id="KW-0812">Transmembrane</keyword>
<dbReference type="GO" id="GO:0016746">
    <property type="term" value="F:acyltransferase activity"/>
    <property type="evidence" value="ECO:0007669"/>
    <property type="project" value="UniProtKB-KW"/>
</dbReference>
<evidence type="ECO:0000256" key="1">
    <source>
        <dbReference type="ARBA" id="ARBA00004651"/>
    </source>
</evidence>
<evidence type="ECO:0000256" key="7">
    <source>
        <dbReference type="SAM" id="Phobius"/>
    </source>
</evidence>
<proteinExistence type="inferred from homology"/>
<dbReference type="RefSeq" id="WP_322409949.1">
    <property type="nucleotide sequence ID" value="NZ_CP139779.1"/>
</dbReference>
<gene>
    <name evidence="9" type="ORF">T9R20_14140</name>
</gene>
<feature type="transmembrane region" description="Helical" evidence="7">
    <location>
        <begin position="223"/>
        <end position="241"/>
    </location>
</feature>
<evidence type="ECO:0000313" key="10">
    <source>
        <dbReference type="Proteomes" id="UP001324533"/>
    </source>
</evidence>
<feature type="transmembrane region" description="Helical" evidence="7">
    <location>
        <begin position="166"/>
        <end position="185"/>
    </location>
</feature>
<reference evidence="9 10" key="1">
    <citation type="submission" date="2023-06" db="EMBL/GenBank/DDBJ databases">
        <title>Rock-solubilizing bacteria, Microbacterium invictum, promotes re-establishment of vegetation in rocky wasteland by accelerating rock bio-weathering and reshaping soil bacterial community.</title>
        <authorList>
            <person name="Liu C."/>
        </authorList>
    </citation>
    <scope>NUCLEOTIDE SEQUENCE [LARGE SCALE GENOMIC DNA]</scope>
    <source>
        <strain evidence="9 10">X-18</strain>
    </source>
</reference>
<dbReference type="PANTHER" id="PTHR40074:SF4">
    <property type="entry name" value="INNER MEMBRANE PROTEIN YCFT"/>
    <property type="match status" value="1"/>
</dbReference>
<feature type="transmembrane region" description="Helical" evidence="7">
    <location>
        <begin position="12"/>
        <end position="29"/>
    </location>
</feature>
<evidence type="ECO:0000256" key="2">
    <source>
        <dbReference type="ARBA" id="ARBA00007400"/>
    </source>
</evidence>
<feature type="transmembrane region" description="Helical" evidence="7">
    <location>
        <begin position="262"/>
        <end position="280"/>
    </location>
</feature>
<protein>
    <submittedName>
        <fullName evidence="9">Acyltransferase family protein</fullName>
    </submittedName>
</protein>